<dbReference type="Proteomes" id="UP000289738">
    <property type="component" value="Chromosome A09"/>
</dbReference>
<feature type="domain" description="Legume lectin" evidence="4">
    <location>
        <begin position="316"/>
        <end position="547"/>
    </location>
</feature>
<comment type="caution">
    <text evidence="5">The sequence shown here is derived from an EMBL/GenBank/DDBJ whole genome shotgun (WGS) entry which is preliminary data.</text>
</comment>
<dbReference type="GO" id="GO:0030246">
    <property type="term" value="F:carbohydrate binding"/>
    <property type="evidence" value="ECO:0007669"/>
    <property type="project" value="UniProtKB-KW"/>
</dbReference>
<keyword evidence="6" id="KW-1185">Reference proteome</keyword>
<feature type="chain" id="PRO_5019288799" description="Legume lectin domain-containing protein" evidence="3">
    <location>
        <begin position="24"/>
        <end position="558"/>
    </location>
</feature>
<feature type="signal peptide" evidence="3">
    <location>
        <begin position="1"/>
        <end position="23"/>
    </location>
</feature>
<evidence type="ECO:0000256" key="2">
    <source>
        <dbReference type="ARBA" id="ARBA00022734"/>
    </source>
</evidence>
<dbReference type="CDD" id="cd06899">
    <property type="entry name" value="lectin_legume_LecRK_Arcelin_ConA"/>
    <property type="match status" value="2"/>
</dbReference>
<keyword evidence="3" id="KW-0732">Signal</keyword>
<organism evidence="5 6">
    <name type="scientific">Arachis hypogaea</name>
    <name type="common">Peanut</name>
    <dbReference type="NCBI Taxonomy" id="3818"/>
    <lineage>
        <taxon>Eukaryota</taxon>
        <taxon>Viridiplantae</taxon>
        <taxon>Streptophyta</taxon>
        <taxon>Embryophyta</taxon>
        <taxon>Tracheophyta</taxon>
        <taxon>Spermatophyta</taxon>
        <taxon>Magnoliopsida</taxon>
        <taxon>eudicotyledons</taxon>
        <taxon>Gunneridae</taxon>
        <taxon>Pentapetalae</taxon>
        <taxon>rosids</taxon>
        <taxon>fabids</taxon>
        <taxon>Fabales</taxon>
        <taxon>Fabaceae</taxon>
        <taxon>Papilionoideae</taxon>
        <taxon>50 kb inversion clade</taxon>
        <taxon>dalbergioids sensu lato</taxon>
        <taxon>Dalbergieae</taxon>
        <taxon>Pterocarpus clade</taxon>
        <taxon>Arachis</taxon>
    </lineage>
</organism>
<dbReference type="PROSITE" id="PS00308">
    <property type="entry name" value="LECTIN_LEGUME_ALPHA"/>
    <property type="match status" value="2"/>
</dbReference>
<sequence length="558" mass="59516">MKPFCVFLTFFLLLAASSKKVNSAETVSFNFNSFSEGNPAINFQGDVTVLSNGNIQLTNLNKVNSVGRVLYAMPVRIWSSATGNVASFLTSFSFEMKDIKDYDPADGIIFFIAPEDTQIPAGSIGGGTLGVSDTKGAGHFVGVEFDTYSNSEYNDPPTDHVGIDVNSVDSVKTVPWNSVSGAVVQVTVIYDSSTKTLSVAVTNENGDITTIAQVVDLKAKLPERVKFGFSASGSLGGRQIHLIHFTLAVFKPVLFLGLVGPNMPWLCIGAIVPLMSDYTAIKAITVLESFIFEAYLDFGFVVSVQSVNSASETETVSFSFNSFAQGNPAINLQGDATVHSDGNVQLTNLKNSYSAGRVLYATPVRLWDKATGNVASFVTSFSFQMTDLEGYNAADGIIFFVAPEDTQIPSGGVGGTLGVASSNGVGKFVGVEFDSYSNSEFKDPPYQHIGIDVNTLVSSKTVEWKRVSGSVVKVTVIYDSPSKTLSVAVINESGDINTITEVVDLKAELPEKVKFGFSSASSVGGRQIHLIRSWSFISTLKTTTSISSNGKTMDIATA</sequence>
<proteinExistence type="inferred from homology"/>
<dbReference type="Gene3D" id="2.60.120.200">
    <property type="match status" value="2"/>
</dbReference>
<keyword evidence="2" id="KW-0430">Lectin</keyword>
<dbReference type="InterPro" id="IPR001220">
    <property type="entry name" value="Legume_lectin_dom"/>
</dbReference>
<protein>
    <recommendedName>
        <fullName evidence="4">Legume lectin domain-containing protein</fullName>
    </recommendedName>
</protein>
<dbReference type="AlphaFoldDB" id="A0A445BCS5"/>
<dbReference type="SUPFAM" id="SSF49899">
    <property type="entry name" value="Concanavalin A-like lectins/glucanases"/>
    <property type="match status" value="2"/>
</dbReference>
<gene>
    <name evidence="5" type="ORF">Ahy_A09g041435</name>
</gene>
<dbReference type="InterPro" id="IPR019825">
    <property type="entry name" value="Lectin_legB_Mn/Ca_BS"/>
</dbReference>
<dbReference type="Pfam" id="PF00139">
    <property type="entry name" value="Lectin_legB"/>
    <property type="match status" value="2"/>
</dbReference>
<dbReference type="PANTHER" id="PTHR32401:SF49">
    <property type="entry name" value="OS10G0129200 PROTEIN"/>
    <property type="match status" value="1"/>
</dbReference>
<dbReference type="PROSITE" id="PS00307">
    <property type="entry name" value="LECTIN_LEGUME_BETA"/>
    <property type="match status" value="2"/>
</dbReference>
<comment type="similarity">
    <text evidence="1">Belongs to the leguminous lectin family.</text>
</comment>
<evidence type="ECO:0000256" key="1">
    <source>
        <dbReference type="ARBA" id="ARBA00007606"/>
    </source>
</evidence>
<accession>A0A445BCS5</accession>
<reference evidence="5 6" key="1">
    <citation type="submission" date="2019-01" db="EMBL/GenBank/DDBJ databases">
        <title>Sequencing of cultivated peanut Arachis hypogaea provides insights into genome evolution and oil improvement.</title>
        <authorList>
            <person name="Chen X."/>
        </authorList>
    </citation>
    <scope>NUCLEOTIDE SEQUENCE [LARGE SCALE GENOMIC DNA]</scope>
    <source>
        <strain evidence="6">cv. Fuhuasheng</strain>
        <tissue evidence="5">Leaves</tissue>
    </source>
</reference>
<dbReference type="InterPro" id="IPR000985">
    <property type="entry name" value="Lectin_LegA_CS"/>
</dbReference>
<evidence type="ECO:0000256" key="3">
    <source>
        <dbReference type="SAM" id="SignalP"/>
    </source>
</evidence>
<dbReference type="STRING" id="3818.A0A445BCS5"/>
<dbReference type="InterPro" id="IPR050258">
    <property type="entry name" value="Leguminous_Lectin"/>
</dbReference>
<evidence type="ECO:0000313" key="6">
    <source>
        <dbReference type="Proteomes" id="UP000289738"/>
    </source>
</evidence>
<dbReference type="InterPro" id="IPR013320">
    <property type="entry name" value="ConA-like_dom_sf"/>
</dbReference>
<dbReference type="PANTHER" id="PTHR32401">
    <property type="entry name" value="CONCANAVALIN A-LIKE LECTIN FAMILY PROTEIN"/>
    <property type="match status" value="1"/>
</dbReference>
<evidence type="ECO:0000313" key="5">
    <source>
        <dbReference type="EMBL" id="RYR36472.1"/>
    </source>
</evidence>
<dbReference type="EMBL" id="SDMP01000009">
    <property type="protein sequence ID" value="RYR36472.1"/>
    <property type="molecule type" value="Genomic_DNA"/>
</dbReference>
<evidence type="ECO:0000259" key="4">
    <source>
        <dbReference type="Pfam" id="PF00139"/>
    </source>
</evidence>
<name>A0A445BCS5_ARAHY</name>
<feature type="domain" description="Legume lectin" evidence="4">
    <location>
        <begin position="27"/>
        <end position="242"/>
    </location>
</feature>